<dbReference type="WBParaSite" id="OFLC_0001130001-mRNA-1">
    <property type="protein sequence ID" value="OFLC_0001130001-mRNA-1"/>
    <property type="gene ID" value="OFLC_0001130001"/>
</dbReference>
<name>A0A183HUY8_9BILA</name>
<dbReference type="AlphaFoldDB" id="A0A183HUY8"/>
<protein>
    <submittedName>
        <fullName evidence="3">ANK_REP_REGION domain-containing protein</fullName>
    </submittedName>
</protein>
<sequence>MGRSALWHAQTSGALDCAAILLKAGLDPKHGIPDGPEMIAGSLSSHEFRYTKDKLLANDAKLHRQSEVVMRRIIPGQQLTGTPSNVNGFHRRNSDAFERLPASVI</sequence>
<reference evidence="3" key="1">
    <citation type="submission" date="2016-06" db="UniProtKB">
        <authorList>
            <consortium name="WormBaseParasite"/>
        </authorList>
    </citation>
    <scope>IDENTIFICATION</scope>
</reference>
<organism evidence="3">
    <name type="scientific">Onchocerca flexuosa</name>
    <dbReference type="NCBI Taxonomy" id="387005"/>
    <lineage>
        <taxon>Eukaryota</taxon>
        <taxon>Metazoa</taxon>
        <taxon>Ecdysozoa</taxon>
        <taxon>Nematoda</taxon>
        <taxon>Chromadorea</taxon>
        <taxon>Rhabditida</taxon>
        <taxon>Spirurina</taxon>
        <taxon>Spiruromorpha</taxon>
        <taxon>Filarioidea</taxon>
        <taxon>Onchocercidae</taxon>
        <taxon>Onchocerca</taxon>
    </lineage>
</organism>
<evidence type="ECO:0000313" key="3">
    <source>
        <dbReference type="WBParaSite" id="OFLC_0001130001-mRNA-1"/>
    </source>
</evidence>
<reference evidence="1 2" key="2">
    <citation type="submission" date="2018-11" db="EMBL/GenBank/DDBJ databases">
        <authorList>
            <consortium name="Pathogen Informatics"/>
        </authorList>
    </citation>
    <scope>NUCLEOTIDE SEQUENCE [LARGE SCALE GENOMIC DNA]</scope>
</reference>
<evidence type="ECO:0000313" key="1">
    <source>
        <dbReference type="EMBL" id="VDO75474.1"/>
    </source>
</evidence>
<dbReference type="EMBL" id="UZAJ01016167">
    <property type="protein sequence ID" value="VDO75474.1"/>
    <property type="molecule type" value="Genomic_DNA"/>
</dbReference>
<dbReference type="Proteomes" id="UP000267606">
    <property type="component" value="Unassembled WGS sequence"/>
</dbReference>
<evidence type="ECO:0000313" key="2">
    <source>
        <dbReference type="Proteomes" id="UP000267606"/>
    </source>
</evidence>
<keyword evidence="2" id="KW-1185">Reference proteome</keyword>
<dbReference type="STRING" id="387005.A0A183HUY8"/>
<accession>A0A183HUY8</accession>
<gene>
    <name evidence="1" type="ORF">OFLC_LOCUS11299</name>
</gene>
<proteinExistence type="predicted"/>